<keyword evidence="3" id="KW-1185">Reference proteome</keyword>
<dbReference type="OrthoDB" id="9798830at2"/>
<gene>
    <name evidence="2" type="ORF">APR42_05910</name>
</gene>
<dbReference type="InterPro" id="IPR034660">
    <property type="entry name" value="DinB/YfiT-like"/>
</dbReference>
<dbReference type="RefSeq" id="WP_057481993.1">
    <property type="nucleotide sequence ID" value="NZ_BMWR01000001.1"/>
</dbReference>
<sequence>MNEKGEKEQLVKHLKGGEAFTSLEIFIDKIPFEKLGERPYNLPYSFYELFYHIVFSQKDILEYSISGDYKTSNWPEDYWPDESAPQNRETWEKLKKDYFDDRDILENFLMDPKNDLNISVRNSENHTLLRETLLIIEHTAYHTGQMLIILRLLGLYK</sequence>
<dbReference type="Proteomes" id="UP000051643">
    <property type="component" value="Unassembled WGS sequence"/>
</dbReference>
<dbReference type="Pfam" id="PF12867">
    <property type="entry name" value="DinB_2"/>
    <property type="match status" value="1"/>
</dbReference>
<name>A0A0Q9ZDQ7_9FLAO</name>
<reference evidence="2" key="1">
    <citation type="submission" date="2015-10" db="EMBL/GenBank/DDBJ databases">
        <title>Draft genome sequence of Salegentibacter mishustinae KCTC 12263.</title>
        <authorList>
            <person name="Lin W."/>
            <person name="Zheng Q."/>
        </authorList>
    </citation>
    <scope>NUCLEOTIDE SEQUENCE [LARGE SCALE GENOMIC DNA]</scope>
    <source>
        <strain evidence="2">KCTC 12263</strain>
    </source>
</reference>
<comment type="caution">
    <text evidence="2">The sequence shown here is derived from an EMBL/GenBank/DDBJ whole genome shotgun (WGS) entry which is preliminary data.</text>
</comment>
<organism evidence="2 3">
    <name type="scientific">Salegentibacter mishustinae</name>
    <dbReference type="NCBI Taxonomy" id="270918"/>
    <lineage>
        <taxon>Bacteria</taxon>
        <taxon>Pseudomonadati</taxon>
        <taxon>Bacteroidota</taxon>
        <taxon>Flavobacteriia</taxon>
        <taxon>Flavobacteriales</taxon>
        <taxon>Flavobacteriaceae</taxon>
        <taxon>Salegentibacter</taxon>
    </lineage>
</organism>
<evidence type="ECO:0000259" key="1">
    <source>
        <dbReference type="Pfam" id="PF12867"/>
    </source>
</evidence>
<protein>
    <recommendedName>
        <fullName evidence="1">DinB-like domain-containing protein</fullName>
    </recommendedName>
</protein>
<accession>A0A0Q9ZDQ7</accession>
<dbReference type="Gene3D" id="1.20.120.450">
    <property type="entry name" value="dinb family like domain"/>
    <property type="match status" value="1"/>
</dbReference>
<dbReference type="AlphaFoldDB" id="A0A0Q9ZDQ7"/>
<dbReference type="STRING" id="270918.APR42_05910"/>
<dbReference type="SUPFAM" id="SSF109854">
    <property type="entry name" value="DinB/YfiT-like putative metalloenzymes"/>
    <property type="match status" value="1"/>
</dbReference>
<dbReference type="EMBL" id="LKTP01000023">
    <property type="protein sequence ID" value="KRG28322.1"/>
    <property type="molecule type" value="Genomic_DNA"/>
</dbReference>
<evidence type="ECO:0000313" key="3">
    <source>
        <dbReference type="Proteomes" id="UP000051643"/>
    </source>
</evidence>
<feature type="domain" description="DinB-like" evidence="1">
    <location>
        <begin position="23"/>
        <end position="146"/>
    </location>
</feature>
<evidence type="ECO:0000313" key="2">
    <source>
        <dbReference type="EMBL" id="KRG28322.1"/>
    </source>
</evidence>
<proteinExistence type="predicted"/>
<dbReference type="InterPro" id="IPR024775">
    <property type="entry name" value="DinB-like"/>
</dbReference>